<evidence type="ECO:0000259" key="4">
    <source>
        <dbReference type="PROSITE" id="PS01124"/>
    </source>
</evidence>
<dbReference type="AlphaFoldDB" id="A0A829VL52"/>
<evidence type="ECO:0000313" key="5">
    <source>
        <dbReference type="EMBL" id="GEA34582.1"/>
    </source>
</evidence>
<protein>
    <recommendedName>
        <fullName evidence="4">HTH araC/xylS-type domain-containing protein</fullName>
    </recommendedName>
</protein>
<proteinExistence type="predicted"/>
<gene>
    <name evidence="5" type="ORF">Ccl03g_02950</name>
</gene>
<dbReference type="Gene3D" id="1.10.10.60">
    <property type="entry name" value="Homeodomain-like"/>
    <property type="match status" value="1"/>
</dbReference>
<dbReference type="GO" id="GO:0003700">
    <property type="term" value="F:DNA-binding transcription factor activity"/>
    <property type="evidence" value="ECO:0007669"/>
    <property type="project" value="InterPro"/>
</dbReference>
<dbReference type="GO" id="GO:0043565">
    <property type="term" value="F:sequence-specific DNA binding"/>
    <property type="evidence" value="ECO:0007669"/>
    <property type="project" value="InterPro"/>
</dbReference>
<dbReference type="InterPro" id="IPR020449">
    <property type="entry name" value="Tscrpt_reg_AraC-type_HTH"/>
</dbReference>
<dbReference type="SUPFAM" id="SSF46689">
    <property type="entry name" value="Homeodomain-like"/>
    <property type="match status" value="1"/>
</dbReference>
<dbReference type="Proteomes" id="UP000315200">
    <property type="component" value="Unassembled WGS sequence"/>
</dbReference>
<reference evidence="5 6" key="1">
    <citation type="submission" date="2019-06" db="EMBL/GenBank/DDBJ databases">
        <title>Draft genome sequence of [Clostridium] clostridioforme NBRC 113352.</title>
        <authorList>
            <person name="Miura T."/>
            <person name="Furukawa M."/>
            <person name="Shimamura M."/>
            <person name="Ohyama Y."/>
            <person name="Yamazoe A."/>
            <person name="Kawasaki H."/>
        </authorList>
    </citation>
    <scope>NUCLEOTIDE SEQUENCE [LARGE SCALE GENOMIC DNA]</scope>
    <source>
        <strain evidence="5 6">NBRC 113352</strain>
    </source>
</reference>
<comment type="caution">
    <text evidence="5">The sequence shown here is derived from an EMBL/GenBank/DDBJ whole genome shotgun (WGS) entry which is preliminary data.</text>
</comment>
<feature type="domain" description="HTH araC/xylS-type" evidence="4">
    <location>
        <begin position="1"/>
        <end position="49"/>
    </location>
</feature>
<keyword evidence="1" id="KW-0805">Transcription regulation</keyword>
<evidence type="ECO:0000256" key="1">
    <source>
        <dbReference type="ARBA" id="ARBA00023015"/>
    </source>
</evidence>
<evidence type="ECO:0000256" key="2">
    <source>
        <dbReference type="ARBA" id="ARBA00023125"/>
    </source>
</evidence>
<dbReference type="EMBL" id="BJLB01000001">
    <property type="protein sequence ID" value="GEA34582.1"/>
    <property type="molecule type" value="Genomic_DNA"/>
</dbReference>
<dbReference type="PANTHER" id="PTHR43280:SF28">
    <property type="entry name" value="HTH-TYPE TRANSCRIPTIONAL ACTIVATOR RHAS"/>
    <property type="match status" value="1"/>
</dbReference>
<dbReference type="PRINTS" id="PR00032">
    <property type="entry name" value="HTHARAC"/>
</dbReference>
<evidence type="ECO:0000313" key="6">
    <source>
        <dbReference type="Proteomes" id="UP000315200"/>
    </source>
</evidence>
<name>A0A829VL52_9FIRM</name>
<keyword evidence="2" id="KW-0238">DNA-binding</keyword>
<dbReference type="PROSITE" id="PS01124">
    <property type="entry name" value="HTH_ARAC_FAMILY_2"/>
    <property type="match status" value="1"/>
</dbReference>
<dbReference type="GeneID" id="89538556"/>
<keyword evidence="3" id="KW-0804">Transcription</keyword>
<dbReference type="InterPro" id="IPR009057">
    <property type="entry name" value="Homeodomain-like_sf"/>
</dbReference>
<dbReference type="PANTHER" id="PTHR43280">
    <property type="entry name" value="ARAC-FAMILY TRANSCRIPTIONAL REGULATOR"/>
    <property type="match status" value="1"/>
</dbReference>
<dbReference type="RefSeq" id="WP_242827826.1">
    <property type="nucleotide sequence ID" value="NZ_BJLB01000001.1"/>
</dbReference>
<dbReference type="Pfam" id="PF12833">
    <property type="entry name" value="HTH_18"/>
    <property type="match status" value="1"/>
</dbReference>
<organism evidence="5 6">
    <name type="scientific">Enterocloster clostridioformis</name>
    <dbReference type="NCBI Taxonomy" id="1531"/>
    <lineage>
        <taxon>Bacteria</taxon>
        <taxon>Bacillati</taxon>
        <taxon>Bacillota</taxon>
        <taxon>Clostridia</taxon>
        <taxon>Lachnospirales</taxon>
        <taxon>Lachnospiraceae</taxon>
        <taxon>Enterocloster</taxon>
    </lineage>
</organism>
<evidence type="ECO:0000256" key="3">
    <source>
        <dbReference type="ARBA" id="ARBA00023163"/>
    </source>
</evidence>
<accession>A0A829VL52</accession>
<sequence>MIRHARELLSSSSMSITEVSESVGYETITYFVRVFNQHTQTSPSRYRKQYRLKNDF</sequence>
<dbReference type="InterPro" id="IPR018060">
    <property type="entry name" value="HTH_AraC"/>
</dbReference>